<dbReference type="EMBL" id="RQEV01000008">
    <property type="protein sequence ID" value="TGK19373.1"/>
    <property type="molecule type" value="Genomic_DNA"/>
</dbReference>
<keyword evidence="4" id="KW-1185">Reference proteome</keyword>
<sequence length="306" mass="36529">MSVSTVLPSRELPTRQNIRIAWGLILFFAGLYFLIPILLNLFPDTVGIGVFFAVVSGPLSYLLWNLIHESIHGNFSNDRSQSQFWGRVLAIVFGTQFVVLKASHLMHHKFNREQGDRIEFFEADSGRPRWMQSLNYYFRITFATYLFEVGIGFVLFLPSAWSKRISEKTVRYPIEEAFFKWVLKLEILSEIRKDLLLTFLLYSFSFWLYGRYFWILSILLVLRAFFVSFFDNAYHYAKEIDNKNSAYNLWLPDRLSRWFLHFNYHRIHHRFPGVPWNRLPKQMETVGEFWDRGFWGQAWSQWKGLI</sequence>
<evidence type="ECO:0000259" key="2">
    <source>
        <dbReference type="Pfam" id="PF00487"/>
    </source>
</evidence>
<feature type="transmembrane region" description="Helical" evidence="1">
    <location>
        <begin position="46"/>
        <end position="64"/>
    </location>
</feature>
<gene>
    <name evidence="3" type="ORF">EHO61_07835</name>
</gene>
<feature type="transmembrane region" description="Helical" evidence="1">
    <location>
        <begin position="212"/>
        <end position="230"/>
    </location>
</feature>
<feature type="transmembrane region" description="Helical" evidence="1">
    <location>
        <begin position="84"/>
        <end position="102"/>
    </location>
</feature>
<keyword evidence="1" id="KW-1133">Transmembrane helix</keyword>
<dbReference type="CDD" id="cd01060">
    <property type="entry name" value="Membrane-FADS-like"/>
    <property type="match status" value="1"/>
</dbReference>
<accession>A0A4R9GQ87</accession>
<dbReference type="RefSeq" id="WP_135813075.1">
    <property type="nucleotide sequence ID" value="NZ_RQEV01000008.1"/>
</dbReference>
<comment type="caution">
    <text evidence="3">The sequence shown here is derived from an EMBL/GenBank/DDBJ whole genome shotgun (WGS) entry which is preliminary data.</text>
</comment>
<dbReference type="Proteomes" id="UP000297855">
    <property type="component" value="Unassembled WGS sequence"/>
</dbReference>
<reference evidence="3" key="1">
    <citation type="journal article" date="2019" name="PLoS Negl. Trop. Dis.">
        <title>Revisiting the worldwide diversity of Leptospira species in the environment.</title>
        <authorList>
            <person name="Vincent A.T."/>
            <person name="Schiettekatte O."/>
            <person name="Bourhy P."/>
            <person name="Veyrier F.J."/>
            <person name="Picardeau M."/>
        </authorList>
    </citation>
    <scope>NUCLEOTIDE SEQUENCE [LARGE SCALE GENOMIC DNA]</scope>
    <source>
        <strain evidence="3">SCS5</strain>
    </source>
</reference>
<dbReference type="Pfam" id="PF00487">
    <property type="entry name" value="FA_desaturase"/>
    <property type="match status" value="1"/>
</dbReference>
<evidence type="ECO:0000313" key="4">
    <source>
        <dbReference type="Proteomes" id="UP000297855"/>
    </source>
</evidence>
<feature type="transmembrane region" description="Helical" evidence="1">
    <location>
        <begin position="136"/>
        <end position="157"/>
    </location>
</feature>
<dbReference type="GO" id="GO:0006629">
    <property type="term" value="P:lipid metabolic process"/>
    <property type="evidence" value="ECO:0007669"/>
    <property type="project" value="InterPro"/>
</dbReference>
<dbReference type="InterPro" id="IPR005804">
    <property type="entry name" value="FA_desaturase_dom"/>
</dbReference>
<feature type="transmembrane region" description="Helical" evidence="1">
    <location>
        <begin position="20"/>
        <end position="39"/>
    </location>
</feature>
<protein>
    <submittedName>
        <fullName evidence="3">Fatty acid desaturase</fullName>
    </submittedName>
</protein>
<keyword evidence="1" id="KW-0472">Membrane</keyword>
<dbReference type="AlphaFoldDB" id="A0A4R9GQ87"/>
<name>A0A4R9GQ87_9LEPT</name>
<keyword evidence="1" id="KW-0812">Transmembrane</keyword>
<dbReference type="OrthoDB" id="9769653at2"/>
<evidence type="ECO:0000256" key="1">
    <source>
        <dbReference type="SAM" id="Phobius"/>
    </source>
</evidence>
<feature type="domain" description="Fatty acid desaturase" evidence="2">
    <location>
        <begin position="50"/>
        <end position="292"/>
    </location>
</feature>
<organism evidence="3 4">
    <name type="scientific">Leptospira fluminis</name>
    <dbReference type="NCBI Taxonomy" id="2484979"/>
    <lineage>
        <taxon>Bacteria</taxon>
        <taxon>Pseudomonadati</taxon>
        <taxon>Spirochaetota</taxon>
        <taxon>Spirochaetia</taxon>
        <taxon>Leptospirales</taxon>
        <taxon>Leptospiraceae</taxon>
        <taxon>Leptospira</taxon>
    </lineage>
</organism>
<proteinExistence type="predicted"/>
<evidence type="ECO:0000313" key="3">
    <source>
        <dbReference type="EMBL" id="TGK19373.1"/>
    </source>
</evidence>